<dbReference type="PANTHER" id="PTHR34883:SF15">
    <property type="entry name" value="EXTRACELLULAR SERINE-RICH PROTEIN"/>
    <property type="match status" value="1"/>
</dbReference>
<feature type="chain" id="PRO_5034003302" description="Cupredoxin" evidence="2">
    <location>
        <begin position="19"/>
        <end position="357"/>
    </location>
</feature>
<protein>
    <recommendedName>
        <fullName evidence="5">Cupredoxin</fullName>
    </recommendedName>
</protein>
<evidence type="ECO:0008006" key="5">
    <source>
        <dbReference type="Google" id="ProtNLM"/>
    </source>
</evidence>
<feature type="signal peptide" evidence="2">
    <location>
        <begin position="1"/>
        <end position="18"/>
    </location>
</feature>
<evidence type="ECO:0000256" key="2">
    <source>
        <dbReference type="SAM" id="SignalP"/>
    </source>
</evidence>
<dbReference type="InterPro" id="IPR052953">
    <property type="entry name" value="Ser-rich/MCO-related"/>
</dbReference>
<reference evidence="3 4" key="1">
    <citation type="journal article" date="2020" name="ISME J.">
        <title>Uncovering the hidden diversity of litter-decomposition mechanisms in mushroom-forming fungi.</title>
        <authorList>
            <person name="Floudas D."/>
            <person name="Bentzer J."/>
            <person name="Ahren D."/>
            <person name="Johansson T."/>
            <person name="Persson P."/>
            <person name="Tunlid A."/>
        </authorList>
    </citation>
    <scope>NUCLEOTIDE SEQUENCE [LARGE SCALE GENOMIC DNA]</scope>
    <source>
        <strain evidence="3 4">CBS 175.51</strain>
    </source>
</reference>
<accession>A0A8H5CB18</accession>
<comment type="caution">
    <text evidence="3">The sequence shown here is derived from an EMBL/GenBank/DDBJ whole genome shotgun (WGS) entry which is preliminary data.</text>
</comment>
<organism evidence="3 4">
    <name type="scientific">Ephemerocybe angulata</name>
    <dbReference type="NCBI Taxonomy" id="980116"/>
    <lineage>
        <taxon>Eukaryota</taxon>
        <taxon>Fungi</taxon>
        <taxon>Dikarya</taxon>
        <taxon>Basidiomycota</taxon>
        <taxon>Agaricomycotina</taxon>
        <taxon>Agaricomycetes</taxon>
        <taxon>Agaricomycetidae</taxon>
        <taxon>Agaricales</taxon>
        <taxon>Agaricineae</taxon>
        <taxon>Psathyrellaceae</taxon>
        <taxon>Ephemerocybe</taxon>
    </lineage>
</organism>
<keyword evidence="4" id="KW-1185">Reference proteome</keyword>
<dbReference type="Proteomes" id="UP000541558">
    <property type="component" value="Unassembled WGS sequence"/>
</dbReference>
<gene>
    <name evidence="3" type="ORF">D9611_013267</name>
</gene>
<dbReference type="InterPro" id="IPR008972">
    <property type="entry name" value="Cupredoxin"/>
</dbReference>
<proteinExistence type="predicted"/>
<feature type="region of interest" description="Disordered" evidence="1">
    <location>
        <begin position="149"/>
        <end position="199"/>
    </location>
</feature>
<feature type="compositionally biased region" description="Low complexity" evidence="1">
    <location>
        <begin position="179"/>
        <end position="188"/>
    </location>
</feature>
<evidence type="ECO:0000313" key="4">
    <source>
        <dbReference type="Proteomes" id="UP000541558"/>
    </source>
</evidence>
<dbReference type="OrthoDB" id="1921208at2759"/>
<sequence length="357" mass="36849">MFSSAFLSLFALSPVVLGFTIHNVNVGPNTLTYEPPVVHAAPGDVVRFSFNPKNHTVTQSAFDPPCVPLPGGVDTGFVPVSPGTNPLPTRDFVIPDNGGNPLWFYCGQVNHCGRGMVFAINPPNAPNPQSFDAFKALAIARNVNGTLPAAVAPPPEGSGSGTGGSYGGSYGEGSGAGHSEGSSGCSGERSGGGYADGSSVASSEHHIRVGAFGSLEYTPANITALVGDKVIFEFWPKNHTVTQSSFENPCSPLAGGFSSGFKPVAADMQYGPFPTFEITVKDKEPIWGYSGQVNHCQSGMVFSINADENSPNSFAAFRQLAARNTTAESATSGKNSGAAVLPRVGLASAAILLATFL</sequence>
<dbReference type="CDD" id="cd00920">
    <property type="entry name" value="Cupredoxin"/>
    <property type="match status" value="2"/>
</dbReference>
<dbReference type="EMBL" id="JAACJK010000013">
    <property type="protein sequence ID" value="KAF5338537.1"/>
    <property type="molecule type" value="Genomic_DNA"/>
</dbReference>
<evidence type="ECO:0000256" key="1">
    <source>
        <dbReference type="SAM" id="MobiDB-lite"/>
    </source>
</evidence>
<dbReference type="Gene3D" id="2.60.40.420">
    <property type="entry name" value="Cupredoxins - blue copper proteins"/>
    <property type="match status" value="2"/>
</dbReference>
<feature type="compositionally biased region" description="Gly residues" evidence="1">
    <location>
        <begin position="158"/>
        <end position="178"/>
    </location>
</feature>
<name>A0A8H5CB18_9AGAR</name>
<evidence type="ECO:0000313" key="3">
    <source>
        <dbReference type="EMBL" id="KAF5338537.1"/>
    </source>
</evidence>
<dbReference type="SUPFAM" id="SSF49503">
    <property type="entry name" value="Cupredoxins"/>
    <property type="match status" value="2"/>
</dbReference>
<keyword evidence="2" id="KW-0732">Signal</keyword>
<dbReference type="AlphaFoldDB" id="A0A8H5CB18"/>
<dbReference type="PANTHER" id="PTHR34883">
    <property type="entry name" value="SERINE-RICH PROTEIN, PUTATIVE-RELATED-RELATED"/>
    <property type="match status" value="1"/>
</dbReference>